<dbReference type="InterPro" id="IPR001790">
    <property type="entry name" value="Ribosomal_uL10"/>
</dbReference>
<dbReference type="SUPFAM" id="SSF160369">
    <property type="entry name" value="Ribosomal protein L10-like"/>
    <property type="match status" value="1"/>
</dbReference>
<reference evidence="8 9" key="1">
    <citation type="submission" date="2016-04" db="EMBL/GenBank/DDBJ databases">
        <title>First whole genome shotgun sequence of the bacterium Enteractinococcus sp. strain UASWS1574.</title>
        <authorList>
            <person name="Crovadore J."/>
            <person name="Chablais R."/>
            <person name="Lefort F."/>
        </authorList>
    </citation>
    <scope>NUCLEOTIDE SEQUENCE [LARGE SCALE GENOMIC DNA]</scope>
    <source>
        <strain evidence="8 9">UASWS1574</strain>
    </source>
</reference>
<dbReference type="HAMAP" id="MF_00362">
    <property type="entry name" value="Ribosomal_uL10"/>
    <property type="match status" value="1"/>
</dbReference>
<dbReference type="PANTHER" id="PTHR11560">
    <property type="entry name" value="39S RIBOSOMAL PROTEIN L10, MITOCHONDRIAL"/>
    <property type="match status" value="1"/>
</dbReference>
<keyword evidence="9" id="KW-1185">Reference proteome</keyword>
<dbReference type="STRING" id="1837282.A6F49_15585"/>
<proteinExistence type="inferred from homology"/>
<dbReference type="CDD" id="cd05797">
    <property type="entry name" value="Ribosomal_L10"/>
    <property type="match status" value="1"/>
</dbReference>
<dbReference type="OrthoDB" id="3186107at2"/>
<dbReference type="GO" id="GO:0003735">
    <property type="term" value="F:structural constituent of ribosome"/>
    <property type="evidence" value="ECO:0007669"/>
    <property type="project" value="InterPro"/>
</dbReference>
<dbReference type="Gene3D" id="6.10.250.290">
    <property type="match status" value="1"/>
</dbReference>
<dbReference type="Gene3D" id="3.30.70.1730">
    <property type="match status" value="1"/>
</dbReference>
<keyword evidence="7" id="KW-0694">RNA-binding</keyword>
<evidence type="ECO:0000256" key="1">
    <source>
        <dbReference type="ARBA" id="ARBA00002633"/>
    </source>
</evidence>
<dbReference type="AlphaFoldDB" id="A0A1B7LW59"/>
<gene>
    <name evidence="7" type="primary">rplJ</name>
    <name evidence="8" type="ORF">A6F49_15585</name>
</gene>
<dbReference type="PROSITE" id="PS01109">
    <property type="entry name" value="RIBOSOMAL_L10"/>
    <property type="match status" value="1"/>
</dbReference>
<dbReference type="GO" id="GO:0006412">
    <property type="term" value="P:translation"/>
    <property type="evidence" value="ECO:0007669"/>
    <property type="project" value="UniProtKB-UniRule"/>
</dbReference>
<comment type="similarity">
    <text evidence="2 7">Belongs to the universal ribosomal protein uL10 family.</text>
</comment>
<comment type="function">
    <text evidence="1 7">Forms part of the ribosomal stalk, playing a central role in the interaction of the ribosome with GTP-bound translation factors.</text>
</comment>
<keyword evidence="3 7" id="KW-0689">Ribosomal protein</keyword>
<dbReference type="Proteomes" id="UP000078292">
    <property type="component" value="Unassembled WGS sequence"/>
</dbReference>
<evidence type="ECO:0000256" key="3">
    <source>
        <dbReference type="ARBA" id="ARBA00022980"/>
    </source>
</evidence>
<dbReference type="InterPro" id="IPR043141">
    <property type="entry name" value="Ribosomal_uL10-like_sf"/>
</dbReference>
<evidence type="ECO:0000256" key="4">
    <source>
        <dbReference type="ARBA" id="ARBA00023274"/>
    </source>
</evidence>
<dbReference type="Pfam" id="PF00466">
    <property type="entry name" value="Ribosomal_L10"/>
    <property type="match status" value="1"/>
</dbReference>
<dbReference type="RefSeq" id="WP_043058760.1">
    <property type="nucleotide sequence ID" value="NZ_LXEY01000022.1"/>
</dbReference>
<dbReference type="InterPro" id="IPR047865">
    <property type="entry name" value="Ribosomal_uL10_bac_type"/>
</dbReference>
<dbReference type="InterPro" id="IPR002363">
    <property type="entry name" value="Ribosomal_uL10_CS_bac"/>
</dbReference>
<name>A0A1B7LW59_9MICC</name>
<dbReference type="NCBIfam" id="NF000955">
    <property type="entry name" value="PRK00099.1-1"/>
    <property type="match status" value="1"/>
</dbReference>
<comment type="caution">
    <text evidence="8">The sequence shown here is derived from an EMBL/GenBank/DDBJ whole genome shotgun (WGS) entry which is preliminary data.</text>
</comment>
<organism evidence="8 9">
    <name type="scientific">Enteractinococcus helveticum</name>
    <dbReference type="NCBI Taxonomy" id="1837282"/>
    <lineage>
        <taxon>Bacteria</taxon>
        <taxon>Bacillati</taxon>
        <taxon>Actinomycetota</taxon>
        <taxon>Actinomycetes</taxon>
        <taxon>Micrococcales</taxon>
        <taxon>Micrococcaceae</taxon>
    </lineage>
</organism>
<protein>
    <recommendedName>
        <fullName evidence="6 7">Large ribosomal subunit protein uL10</fullName>
    </recommendedName>
</protein>
<evidence type="ECO:0000256" key="7">
    <source>
        <dbReference type="HAMAP-Rule" id="MF_00362"/>
    </source>
</evidence>
<evidence type="ECO:0000256" key="6">
    <source>
        <dbReference type="ARBA" id="ARBA00035202"/>
    </source>
</evidence>
<dbReference type="EMBL" id="LXEY01000022">
    <property type="protein sequence ID" value="OAV59281.1"/>
    <property type="molecule type" value="Genomic_DNA"/>
</dbReference>
<keyword evidence="4 7" id="KW-0687">Ribonucleoprotein</keyword>
<keyword evidence="7" id="KW-0699">rRNA-binding</keyword>
<evidence type="ECO:0000256" key="5">
    <source>
        <dbReference type="ARBA" id="ARBA00026025"/>
    </source>
</evidence>
<accession>A0A1B7LW59</accession>
<evidence type="ECO:0000313" key="8">
    <source>
        <dbReference type="EMBL" id="OAV59281.1"/>
    </source>
</evidence>
<comment type="subunit">
    <text evidence="5 7">Part of the ribosomal stalk of the 50S ribosomal subunit. The N-terminus interacts with L11 and the large rRNA to form the base of the stalk. The C-terminus forms an elongated spine to which L12 dimers bind in a sequential fashion forming a multimeric L10(L12)X complex.</text>
</comment>
<evidence type="ECO:0000313" key="9">
    <source>
        <dbReference type="Proteomes" id="UP000078292"/>
    </source>
</evidence>
<sequence>MANAEKTAAVEELTELFRNSSAAVVTEYRGLTVQEVTALRRALGENATYAVAKNTLTAIAAEQAGVTALEGKLTGPTAIAFVSGETVDVAKVIRDFAKDHDKLVIKGGYMDGQPLEESDVRQLADLESREVLLSMMAGAMKGSLSKAAATFQAPLSKAVRLAEALREKQEQAA</sequence>
<dbReference type="GO" id="GO:0015934">
    <property type="term" value="C:large ribosomal subunit"/>
    <property type="evidence" value="ECO:0007669"/>
    <property type="project" value="InterPro"/>
</dbReference>
<dbReference type="GO" id="GO:0070180">
    <property type="term" value="F:large ribosomal subunit rRNA binding"/>
    <property type="evidence" value="ECO:0007669"/>
    <property type="project" value="UniProtKB-UniRule"/>
</dbReference>
<evidence type="ECO:0000256" key="2">
    <source>
        <dbReference type="ARBA" id="ARBA00008889"/>
    </source>
</evidence>
<dbReference type="InterPro" id="IPR022973">
    <property type="entry name" value="Ribosomal_uL10_bac"/>
</dbReference>